<evidence type="ECO:0000256" key="2">
    <source>
        <dbReference type="ARBA" id="ARBA00022729"/>
    </source>
</evidence>
<evidence type="ECO:0000313" key="6">
    <source>
        <dbReference type="Proteomes" id="UP000767334"/>
    </source>
</evidence>
<dbReference type="RefSeq" id="WP_148324658.1">
    <property type="nucleotide sequence ID" value="NZ_JACJLL010000021.1"/>
</dbReference>
<evidence type="ECO:0000313" key="5">
    <source>
        <dbReference type="EMBL" id="MBM6818745.1"/>
    </source>
</evidence>
<dbReference type="PROSITE" id="PS50978">
    <property type="entry name" value="NEAT"/>
    <property type="match status" value="1"/>
</dbReference>
<keyword evidence="2" id="KW-0732">Signal</keyword>
<protein>
    <submittedName>
        <fullName evidence="5">NEAT domain-containing protein</fullName>
    </submittedName>
</protein>
<comment type="caution">
    <text evidence="5">The sequence shown here is derived from an EMBL/GenBank/DDBJ whole genome shotgun (WGS) entry which is preliminary data.</text>
</comment>
<evidence type="ECO:0000259" key="4">
    <source>
        <dbReference type="PROSITE" id="PS50978"/>
    </source>
</evidence>
<dbReference type="InterPro" id="IPR037250">
    <property type="entry name" value="NEAT_dom_sf"/>
</dbReference>
<dbReference type="SUPFAM" id="SSF158911">
    <property type="entry name" value="NEAT domain-like"/>
    <property type="match status" value="1"/>
</dbReference>
<dbReference type="Pfam" id="PF05031">
    <property type="entry name" value="NEAT"/>
    <property type="match status" value="1"/>
</dbReference>
<proteinExistence type="predicted"/>
<comment type="subcellular location">
    <subcellularLocation>
        <location evidence="1">Cell envelope</location>
    </subcellularLocation>
</comment>
<sequence>MKILNKLKGILVAVMALGVFLTLGTNNTYATESNITSGIYEVANDVYHESETGMAMSRSYLLPSMSVEVTKEHIIYTIGFSGSDYMENYRMKVNGEEVPVEIVEENSEEGIVKLKVEVDKVDADMDALIYVGPMERDVEFKVIPKMETLTLVEAIEEVEEIPAEDEEVSVEEETLAVVGEDEKNNNNITLIIAGVVAIVAIGAIVIVKAKKK</sequence>
<evidence type="ECO:0000256" key="3">
    <source>
        <dbReference type="SAM" id="Phobius"/>
    </source>
</evidence>
<keyword evidence="3" id="KW-0812">Transmembrane</keyword>
<organism evidence="5 6">
    <name type="scientific">Clostridium saudiense</name>
    <dbReference type="NCBI Taxonomy" id="1414720"/>
    <lineage>
        <taxon>Bacteria</taxon>
        <taxon>Bacillati</taxon>
        <taxon>Bacillota</taxon>
        <taxon>Clostridia</taxon>
        <taxon>Eubacteriales</taxon>
        <taxon>Clostridiaceae</taxon>
        <taxon>Clostridium</taxon>
    </lineage>
</organism>
<dbReference type="InterPro" id="IPR006635">
    <property type="entry name" value="NEAT_dom"/>
</dbReference>
<keyword evidence="3" id="KW-0472">Membrane</keyword>
<dbReference type="SMART" id="SM00725">
    <property type="entry name" value="NEAT"/>
    <property type="match status" value="1"/>
</dbReference>
<dbReference type="Proteomes" id="UP000767334">
    <property type="component" value="Unassembled WGS sequence"/>
</dbReference>
<feature type="transmembrane region" description="Helical" evidence="3">
    <location>
        <begin position="188"/>
        <end position="207"/>
    </location>
</feature>
<dbReference type="Gene3D" id="2.60.40.1850">
    <property type="match status" value="1"/>
</dbReference>
<reference evidence="5 6" key="1">
    <citation type="journal article" date="2021" name="Sci. Rep.">
        <title>The distribution of antibiotic resistance genes in chicken gut microbiota commensals.</title>
        <authorList>
            <person name="Juricova H."/>
            <person name="Matiasovicova J."/>
            <person name="Kubasova T."/>
            <person name="Cejkova D."/>
            <person name="Rychlik I."/>
        </authorList>
    </citation>
    <scope>NUCLEOTIDE SEQUENCE [LARGE SCALE GENOMIC DNA]</scope>
    <source>
        <strain evidence="5 6">An435</strain>
    </source>
</reference>
<dbReference type="EMBL" id="JACJLL010000021">
    <property type="protein sequence ID" value="MBM6818745.1"/>
    <property type="molecule type" value="Genomic_DNA"/>
</dbReference>
<name>A0ABS2FDX1_9CLOT</name>
<evidence type="ECO:0000256" key="1">
    <source>
        <dbReference type="ARBA" id="ARBA00004196"/>
    </source>
</evidence>
<keyword evidence="3" id="KW-1133">Transmembrane helix</keyword>
<dbReference type="CDD" id="cd06920">
    <property type="entry name" value="NEAT"/>
    <property type="match status" value="1"/>
</dbReference>
<gene>
    <name evidence="5" type="ORF">H6A19_05205</name>
</gene>
<keyword evidence="6" id="KW-1185">Reference proteome</keyword>
<feature type="domain" description="NEAT" evidence="4">
    <location>
        <begin position="35"/>
        <end position="162"/>
    </location>
</feature>
<accession>A0ABS2FDX1</accession>